<reference evidence="2 4" key="1">
    <citation type="submission" date="2015-09" db="EMBL/GenBank/DDBJ databases">
        <authorList>
            <consortium name="Pathogen Informatics"/>
        </authorList>
    </citation>
    <scope>NUCLEOTIDE SEQUENCE [LARGE SCALE GENOMIC DNA]</scope>
    <source>
        <strain evidence="2 4">2789STDY5834880</strain>
    </source>
</reference>
<dbReference type="AlphaFoldDB" id="A0A174KZC0"/>
<evidence type="ECO:0000256" key="1">
    <source>
        <dbReference type="SAM" id="MobiDB-lite"/>
    </source>
</evidence>
<organism evidence="2 4">
    <name type="scientific">Bacteroides caccae</name>
    <dbReference type="NCBI Taxonomy" id="47678"/>
    <lineage>
        <taxon>Bacteria</taxon>
        <taxon>Pseudomonadati</taxon>
        <taxon>Bacteroidota</taxon>
        <taxon>Bacteroidia</taxon>
        <taxon>Bacteroidales</taxon>
        <taxon>Bacteroidaceae</taxon>
        <taxon>Bacteroides</taxon>
    </lineage>
</organism>
<dbReference type="Proteomes" id="UP000284689">
    <property type="component" value="Unassembled WGS sequence"/>
</dbReference>
<sequence>MKQTDRDSLQRWEEFKEDIYKDVPVEENLSRAEIEKHRTWLEAHPIEWIKFFFLAYAKSEFADFQKKAIKRCLANDEWYEVLSWARSLSKSTVTMFIVMFLVLTGRRKNVIMASATEDAAIRLLKPYKTNFEKNGRLKAYYGNLVNPGSWKESNFILKNGASFIGVGAGNAPRGSRNEAVRPDCLLVDDFDTDEACRNPDTVDKNWRWWEDALYFTRDPAVPTTIIFCGNIIAKDCCITRAGKLADHWDIVNIRDKNGKSTWPQKNTEEMIDQVISKVSTVAVQKEYFNNPISEGEIFKEITYGKIPSLKKFKFLVVYGDPAPGENKTKNSSTKGCWLCGKLDGKLYVIKGFLDRGLNAEFINWYISLNEYVDGRTTLYNFMENNKLQDPFFQQVFKPLVRKAKKEKRVELNINPDTEKKTDKATRIEANLEPLNREGNLIFNENEQQNPHMQRLTDQFKLFTLRLKFPADGPDCIEGANRIIDRKMRVLRPGHSASRSTRQKNNKYRL</sequence>
<proteinExistence type="predicted"/>
<evidence type="ECO:0000313" key="2">
    <source>
        <dbReference type="EMBL" id="CUP14639.1"/>
    </source>
</evidence>
<dbReference type="InterPro" id="IPR027417">
    <property type="entry name" value="P-loop_NTPase"/>
</dbReference>
<evidence type="ECO:0000313" key="3">
    <source>
        <dbReference type="EMBL" id="RHD46776.1"/>
    </source>
</evidence>
<evidence type="ECO:0000313" key="4">
    <source>
        <dbReference type="Proteomes" id="UP000095657"/>
    </source>
</evidence>
<dbReference type="EMBL" id="CZAI01000003">
    <property type="protein sequence ID" value="CUP14639.1"/>
    <property type="molecule type" value="Genomic_DNA"/>
</dbReference>
<evidence type="ECO:0000313" key="5">
    <source>
        <dbReference type="Proteomes" id="UP000284689"/>
    </source>
</evidence>
<name>A0A174KZC0_9BACE</name>
<reference evidence="3 5" key="2">
    <citation type="submission" date="2018-08" db="EMBL/GenBank/DDBJ databases">
        <title>A genome reference for cultivated species of the human gut microbiota.</title>
        <authorList>
            <person name="Zou Y."/>
            <person name="Xue W."/>
            <person name="Luo G."/>
        </authorList>
    </citation>
    <scope>NUCLEOTIDE SEQUENCE [LARGE SCALE GENOMIC DNA]</scope>
    <source>
        <strain evidence="3 5">AM31-16AC</strain>
    </source>
</reference>
<dbReference type="EMBL" id="QSJD01000021">
    <property type="protein sequence ID" value="RHD46776.1"/>
    <property type="molecule type" value="Genomic_DNA"/>
</dbReference>
<evidence type="ECO:0008006" key="6">
    <source>
        <dbReference type="Google" id="ProtNLM"/>
    </source>
</evidence>
<protein>
    <recommendedName>
        <fullName evidence="6">Terminase</fullName>
    </recommendedName>
</protein>
<dbReference type="RefSeq" id="WP_055171078.1">
    <property type="nucleotide sequence ID" value="NZ_CZAI01000003.1"/>
</dbReference>
<accession>A0A174KZC0</accession>
<feature type="compositionally biased region" description="Basic residues" evidence="1">
    <location>
        <begin position="500"/>
        <end position="509"/>
    </location>
</feature>
<dbReference type="STRING" id="47678.ERS852494_01611"/>
<dbReference type="Gene3D" id="3.40.50.300">
    <property type="entry name" value="P-loop containing nucleotide triphosphate hydrolases"/>
    <property type="match status" value="1"/>
</dbReference>
<feature type="region of interest" description="Disordered" evidence="1">
    <location>
        <begin position="489"/>
        <end position="509"/>
    </location>
</feature>
<dbReference type="Proteomes" id="UP000095657">
    <property type="component" value="Unassembled WGS sequence"/>
</dbReference>
<gene>
    <name evidence="3" type="ORF">DW794_13695</name>
    <name evidence="2" type="ORF">ERS852494_01611</name>
</gene>